<reference evidence="1 2" key="1">
    <citation type="submission" date="2019-03" db="EMBL/GenBank/DDBJ databases">
        <title>Metabolic potential of uncultured bacteria and archaea associated with petroleum seepage in deep-sea sediments.</title>
        <authorList>
            <person name="Dong X."/>
            <person name="Hubert C."/>
        </authorList>
    </citation>
    <scope>NUCLEOTIDE SEQUENCE [LARGE SCALE GENOMIC DNA]</scope>
    <source>
        <strain evidence="1">E29_bin52</strain>
    </source>
</reference>
<dbReference type="InterPro" id="IPR050696">
    <property type="entry name" value="FtsA/MreB"/>
</dbReference>
<dbReference type="SUPFAM" id="SSF53067">
    <property type="entry name" value="Actin-like ATPase domain"/>
    <property type="match status" value="2"/>
</dbReference>
<name>A0A523VY42_UNCAE</name>
<sequence length="316" mass="34487">MPKNVVSVDIGSRLIRLVQLSQASGKTYLEKVELVDNPVPNFRTPEGGAGKNEIIRVIRDSLKKGRIKVRDAVSSLGGPSNIIQYFSFPLFSGKELESAVHLEAQRVMGPKLNAMETDFQVLSRNESGTGRQEILFAAVPKEMVSQRMDILQGAGLNPIAVDVDCLALANCFLRLKNLAPDEHVMVLNVGARLISLGILGRDNLYFIRDISLKLKGTLDFKEKSILDRATGEIGRSIHYYQGKASGKNVARIFLTGGAAVAPETSDLLSKALQIPVERWNPLENVEFDADKLGAEFGKSQGYLLAIAIGLALREEG</sequence>
<evidence type="ECO:0000313" key="2">
    <source>
        <dbReference type="Proteomes" id="UP000319130"/>
    </source>
</evidence>
<dbReference type="EMBL" id="SOIZ01000344">
    <property type="protein sequence ID" value="TET59692.1"/>
    <property type="molecule type" value="Genomic_DNA"/>
</dbReference>
<evidence type="ECO:0000313" key="1">
    <source>
        <dbReference type="EMBL" id="TET59692.1"/>
    </source>
</evidence>
<dbReference type="CDD" id="cd24049">
    <property type="entry name" value="ASKHA_NBD_PilM"/>
    <property type="match status" value="1"/>
</dbReference>
<gene>
    <name evidence="1" type="ORF">E3J48_07570</name>
</gene>
<dbReference type="Pfam" id="PF11104">
    <property type="entry name" value="PilM_2"/>
    <property type="match status" value="2"/>
</dbReference>
<dbReference type="AlphaFoldDB" id="A0A523VY42"/>
<dbReference type="InterPro" id="IPR005883">
    <property type="entry name" value="PilM"/>
</dbReference>
<evidence type="ECO:0008006" key="3">
    <source>
        <dbReference type="Google" id="ProtNLM"/>
    </source>
</evidence>
<dbReference type="Proteomes" id="UP000319130">
    <property type="component" value="Unassembled WGS sequence"/>
</dbReference>
<accession>A0A523VY42</accession>
<dbReference type="PANTHER" id="PTHR32432:SF3">
    <property type="entry name" value="ETHANOLAMINE UTILIZATION PROTEIN EUTJ"/>
    <property type="match status" value="1"/>
</dbReference>
<dbReference type="InterPro" id="IPR043129">
    <property type="entry name" value="ATPase_NBD"/>
</dbReference>
<dbReference type="Gene3D" id="3.30.420.40">
    <property type="match status" value="2"/>
</dbReference>
<comment type="caution">
    <text evidence="1">The sequence shown here is derived from an EMBL/GenBank/DDBJ whole genome shotgun (WGS) entry which is preliminary data.</text>
</comment>
<protein>
    <recommendedName>
        <fullName evidence="3">Type IV pilus assembly protein PilM</fullName>
    </recommendedName>
</protein>
<proteinExistence type="predicted"/>
<dbReference type="PIRSF" id="PIRSF019169">
    <property type="entry name" value="PilM"/>
    <property type="match status" value="1"/>
</dbReference>
<organism evidence="1 2">
    <name type="scientific">Aerophobetes bacterium</name>
    <dbReference type="NCBI Taxonomy" id="2030807"/>
    <lineage>
        <taxon>Bacteria</taxon>
        <taxon>Candidatus Aerophobota</taxon>
    </lineage>
</organism>
<dbReference type="PANTHER" id="PTHR32432">
    <property type="entry name" value="CELL DIVISION PROTEIN FTSA-RELATED"/>
    <property type="match status" value="1"/>
</dbReference>